<dbReference type="Pfam" id="PF08349">
    <property type="entry name" value="DUF1722"/>
    <property type="match status" value="1"/>
</dbReference>
<feature type="domain" description="DUF1722" evidence="1">
    <location>
        <begin position="186"/>
        <end position="302"/>
    </location>
</feature>
<gene>
    <name evidence="2" type="ordered locus">Suden_1612</name>
</gene>
<dbReference type="InterPro" id="IPR007553">
    <property type="entry name" value="2-thiour_desulf"/>
</dbReference>
<name>Q30Q42_SULDN</name>
<keyword evidence="3" id="KW-1185">Reference proteome</keyword>
<dbReference type="STRING" id="326298.Suden_1612"/>
<dbReference type="InterPro" id="IPR017087">
    <property type="entry name" value="UCP037004"/>
</dbReference>
<protein>
    <recommendedName>
        <fullName evidence="1">DUF1722 domain-containing protein</fullName>
    </recommendedName>
</protein>
<dbReference type="AlphaFoldDB" id="Q30Q42"/>
<dbReference type="PANTHER" id="PTHR30087">
    <property type="entry name" value="INNER MEMBRANE PROTEIN"/>
    <property type="match status" value="1"/>
</dbReference>
<dbReference type="RefSeq" id="WP_011373230.1">
    <property type="nucleotide sequence ID" value="NC_007575.1"/>
</dbReference>
<dbReference type="PIRSF" id="PIRSF037004">
    <property type="entry name" value="UCP037004"/>
    <property type="match status" value="1"/>
</dbReference>
<sequence length="315" mass="35997">MKIAVSACLLGEKVRFDGGHKHDRFITDELGKYASFAPFCPEIIAFGVPRPSIRLVNKEDSYRIISNKNGDDLTNELQDKSYQEFRKIVQNDLSGIIFKSKSPSCGMGSAKAYLENGFADSKADGLFVTICKEKFPLLPMEEEGRLQDDWLRENFIMQLFAYNSFEVLKKSNPTIKMVVDFHTKNKFLLQAKDEKIYRVLGNIVGNHEKLPFDELLSNYEYNFKVAISKKSSIGRNRNVLEHMSGFFKNELSSVEKETLHEQIEEYAQKIVPIVVPLSTIKLYAKKYNTSYLLGQAFLDPYPKELALRSSLLSSK</sequence>
<dbReference type="EMBL" id="CP000153">
    <property type="protein sequence ID" value="ABB44889.1"/>
    <property type="molecule type" value="Genomic_DNA"/>
</dbReference>
<dbReference type="HOGENOM" id="CLU_076318_0_0_7"/>
<dbReference type="OrthoDB" id="495783at2"/>
<dbReference type="KEGG" id="tdn:Suden_1612"/>
<dbReference type="eggNOG" id="COG3272">
    <property type="taxonomic scope" value="Bacteria"/>
</dbReference>
<accession>Q30Q42</accession>
<dbReference type="InterPro" id="IPR013560">
    <property type="entry name" value="DUF1722"/>
</dbReference>
<reference evidence="2 3" key="1">
    <citation type="journal article" date="2008" name="Appl. Environ. Microbiol.">
        <title>Genome of the epsilonproteobacterial chemolithoautotroph Sulfurimonas denitrificans.</title>
        <authorList>
            <person name="Sievert S.M."/>
            <person name="Scott K.M."/>
            <person name="Klotz M.G."/>
            <person name="Chain P.S.G."/>
            <person name="Hauser L.J."/>
            <person name="Hemp J."/>
            <person name="Huegler M."/>
            <person name="Land M."/>
            <person name="Lapidus A."/>
            <person name="Larimer F.W."/>
            <person name="Lucas S."/>
            <person name="Malfatti S.A."/>
            <person name="Meyer F."/>
            <person name="Paulsen I.T."/>
            <person name="Ren Q."/>
            <person name="Simon J."/>
            <person name="Bailey K."/>
            <person name="Diaz E."/>
            <person name="Fitzpatrick K.A."/>
            <person name="Glover B."/>
            <person name="Gwatney N."/>
            <person name="Korajkic A."/>
            <person name="Long A."/>
            <person name="Mobberley J.M."/>
            <person name="Pantry S.N."/>
            <person name="Pazder G."/>
            <person name="Peterson S."/>
            <person name="Quintanilla J.D."/>
            <person name="Sprinkle R."/>
            <person name="Stephens J."/>
            <person name="Thomas P."/>
            <person name="Vaughn R."/>
            <person name="Weber M.J."/>
            <person name="Wooten L.L."/>
        </authorList>
    </citation>
    <scope>NUCLEOTIDE SEQUENCE [LARGE SCALE GENOMIC DNA]</scope>
    <source>
        <strain evidence="3">ATCC 33889 / DSM 1251</strain>
    </source>
</reference>
<proteinExistence type="predicted"/>
<evidence type="ECO:0000259" key="1">
    <source>
        <dbReference type="Pfam" id="PF08349"/>
    </source>
</evidence>
<evidence type="ECO:0000313" key="2">
    <source>
        <dbReference type="EMBL" id="ABB44889.1"/>
    </source>
</evidence>
<evidence type="ECO:0000313" key="3">
    <source>
        <dbReference type="Proteomes" id="UP000002714"/>
    </source>
</evidence>
<dbReference type="PANTHER" id="PTHR30087:SF0">
    <property type="entry name" value="INNER MEMBRANE PROTEIN"/>
    <property type="match status" value="1"/>
</dbReference>
<organism evidence="2 3">
    <name type="scientific">Sulfurimonas denitrificans (strain ATCC 33889 / DSM 1251)</name>
    <name type="common">Thiomicrospira denitrificans (strain ATCC 33889 / DSM 1251)</name>
    <dbReference type="NCBI Taxonomy" id="326298"/>
    <lineage>
        <taxon>Bacteria</taxon>
        <taxon>Pseudomonadati</taxon>
        <taxon>Campylobacterota</taxon>
        <taxon>Epsilonproteobacteria</taxon>
        <taxon>Campylobacterales</taxon>
        <taxon>Sulfurimonadaceae</taxon>
        <taxon>Sulfurimonas</taxon>
    </lineage>
</organism>
<dbReference type="Proteomes" id="UP000002714">
    <property type="component" value="Chromosome"/>
</dbReference>
<dbReference type="eggNOG" id="COG1683">
    <property type="taxonomic scope" value="Bacteria"/>
</dbReference>
<dbReference type="Pfam" id="PF04463">
    <property type="entry name" value="2-thiour_desulf"/>
    <property type="match status" value="1"/>
</dbReference>